<protein>
    <submittedName>
        <fullName evidence="1">Uncharacterized protein</fullName>
    </submittedName>
</protein>
<name>A0A6G7GX66_KUEST</name>
<reference evidence="1 2" key="1">
    <citation type="submission" date="2020-02" db="EMBL/GenBank/DDBJ databases">
        <title>Newly sequenced genome of strain CSTR1 showed variability in Candidatus Kuenenia stuttgartiensis genomes.</title>
        <authorList>
            <person name="Ding C."/>
            <person name="Adrian L."/>
        </authorList>
    </citation>
    <scope>NUCLEOTIDE SEQUENCE [LARGE SCALE GENOMIC DNA]</scope>
    <source>
        <strain evidence="1 2">CSTR1</strain>
    </source>
</reference>
<evidence type="ECO:0000313" key="1">
    <source>
        <dbReference type="EMBL" id="QII14166.1"/>
    </source>
</evidence>
<proteinExistence type="predicted"/>
<organism evidence="1 2">
    <name type="scientific">Kuenenia stuttgartiensis</name>
    <dbReference type="NCBI Taxonomy" id="174633"/>
    <lineage>
        <taxon>Bacteria</taxon>
        <taxon>Pseudomonadati</taxon>
        <taxon>Planctomycetota</taxon>
        <taxon>Candidatus Brocadiia</taxon>
        <taxon>Candidatus Brocadiales</taxon>
        <taxon>Candidatus Brocadiaceae</taxon>
        <taxon>Candidatus Kuenenia</taxon>
    </lineage>
</organism>
<accession>A0A6G7GX66</accession>
<evidence type="ECO:0000313" key="2">
    <source>
        <dbReference type="Proteomes" id="UP000501926"/>
    </source>
</evidence>
<sequence>MKVITEKEELYKLIKEAVREVLHEEIVEIFLKNIPLISKEEIKDIENLYGKPSLDKIAAFSETIEI</sequence>
<dbReference type="AlphaFoldDB" id="A0A6G7GX66"/>
<gene>
    <name evidence="1" type="ORF">KsCSTR_47890</name>
</gene>
<dbReference type="Proteomes" id="UP000501926">
    <property type="component" value="Chromosome"/>
</dbReference>
<dbReference type="RefSeq" id="WP_164995622.1">
    <property type="nucleotide sequence ID" value="NZ_CP049055.1"/>
</dbReference>
<dbReference type="EMBL" id="CP049055">
    <property type="protein sequence ID" value="QII14166.1"/>
    <property type="molecule type" value="Genomic_DNA"/>
</dbReference>